<feature type="binding site" evidence="9">
    <location>
        <begin position="151"/>
        <end position="154"/>
    </location>
    <ligand>
        <name>substrate</name>
    </ligand>
</feature>
<feature type="binding site" evidence="9">
    <location>
        <position position="271"/>
    </location>
    <ligand>
        <name>substrate</name>
    </ligand>
</feature>
<feature type="domain" description="Fructose-1-6-bisphosphatase class 1 C-terminal" evidence="13">
    <location>
        <begin position="234"/>
        <end position="357"/>
    </location>
</feature>
<dbReference type="Pfam" id="PF18913">
    <property type="entry name" value="FBPase_C"/>
    <property type="match status" value="1"/>
</dbReference>
<dbReference type="PROSITE" id="PS00124">
    <property type="entry name" value="FBPASE"/>
    <property type="match status" value="1"/>
</dbReference>
<dbReference type="Pfam" id="PF00316">
    <property type="entry name" value="FBPase"/>
    <property type="match status" value="1"/>
</dbReference>
<evidence type="ECO:0000256" key="3">
    <source>
        <dbReference type="ARBA" id="ARBA00010941"/>
    </source>
</evidence>
<dbReference type="PIRSF" id="PIRSF000904">
    <property type="entry name" value="FBPtase_SBPase"/>
    <property type="match status" value="1"/>
</dbReference>
<feature type="binding site" evidence="9">
    <location>
        <begin position="289"/>
        <end position="291"/>
    </location>
    <ligand>
        <name>substrate</name>
    </ligand>
</feature>
<keyword evidence="7 9" id="KW-0460">Magnesium</keyword>
<evidence type="ECO:0000256" key="8">
    <source>
        <dbReference type="ARBA" id="ARBA00023277"/>
    </source>
</evidence>
<evidence type="ECO:0000256" key="2">
    <source>
        <dbReference type="ARBA" id="ARBA00005215"/>
    </source>
</evidence>
<dbReference type="Gene3D" id="3.30.540.10">
    <property type="entry name" value="Fructose-1,6-Bisphosphatase, subunit A, domain 1"/>
    <property type="match status" value="1"/>
</dbReference>
<keyword evidence="15" id="KW-1185">Reference proteome</keyword>
<dbReference type="InterPro" id="IPR000146">
    <property type="entry name" value="FBPase_class-1"/>
</dbReference>
<feature type="binding site" evidence="9">
    <location>
        <position position="301"/>
    </location>
    <ligand>
        <name>substrate</name>
    </ligand>
</feature>
<comment type="similarity">
    <text evidence="3 9 10">Belongs to the FBPase class 1 family.</text>
</comment>
<feature type="binding site" evidence="9">
    <location>
        <position position="150"/>
    </location>
    <ligand>
        <name>Mg(2+)</name>
        <dbReference type="ChEBI" id="CHEBI:18420"/>
        <label>1</label>
    </ligand>
</feature>
<dbReference type="PANTHER" id="PTHR11556">
    <property type="entry name" value="FRUCTOSE-1,6-BISPHOSPHATASE-RELATED"/>
    <property type="match status" value="1"/>
</dbReference>
<feature type="binding site" evidence="9">
    <location>
        <position position="307"/>
    </location>
    <ligand>
        <name>Mg(2+)</name>
        <dbReference type="ChEBI" id="CHEBI:18420"/>
        <label>2</label>
    </ligand>
</feature>
<feature type="binding site" evidence="9">
    <location>
        <position position="148"/>
    </location>
    <ligand>
        <name>Mg(2+)</name>
        <dbReference type="ChEBI" id="CHEBI:18420"/>
        <label>1</label>
    </ligand>
</feature>
<keyword evidence="6 9" id="KW-0378">Hydrolase</keyword>
<name>A0ABP8I8N7_9BACT</name>
<comment type="subcellular location">
    <subcellularLocation>
        <location evidence="9">Cytoplasm</location>
    </subcellularLocation>
</comment>
<evidence type="ECO:0000256" key="6">
    <source>
        <dbReference type="ARBA" id="ARBA00022801"/>
    </source>
</evidence>
<feature type="binding site" evidence="9">
    <location>
        <position position="244"/>
    </location>
    <ligand>
        <name>substrate</name>
    </ligand>
</feature>
<evidence type="ECO:0000313" key="15">
    <source>
        <dbReference type="Proteomes" id="UP001501153"/>
    </source>
</evidence>
<evidence type="ECO:0000313" key="14">
    <source>
        <dbReference type="EMBL" id="GAA4353341.1"/>
    </source>
</evidence>
<dbReference type="Gene3D" id="3.40.190.80">
    <property type="match status" value="1"/>
</dbReference>
<dbReference type="PANTHER" id="PTHR11556:SF35">
    <property type="entry name" value="SEDOHEPTULOSE-1,7-BISPHOSPHATASE, CHLOROPLASTIC"/>
    <property type="match status" value="1"/>
</dbReference>
<feature type="binding site" evidence="9">
    <location>
        <position position="128"/>
    </location>
    <ligand>
        <name>Mg(2+)</name>
        <dbReference type="ChEBI" id="CHEBI:18420"/>
        <label>1</label>
    </ligand>
</feature>
<proteinExistence type="inferred from homology"/>
<evidence type="ECO:0000259" key="12">
    <source>
        <dbReference type="Pfam" id="PF00316"/>
    </source>
</evidence>
<evidence type="ECO:0000256" key="4">
    <source>
        <dbReference type="ARBA" id="ARBA00022490"/>
    </source>
</evidence>
<accession>A0ABP8I8N7</accession>
<dbReference type="HAMAP" id="MF_01855">
    <property type="entry name" value="FBPase_class1"/>
    <property type="match status" value="1"/>
</dbReference>
<dbReference type="NCBIfam" id="NF006778">
    <property type="entry name" value="PRK09293.1-1"/>
    <property type="match status" value="1"/>
</dbReference>
<protein>
    <recommendedName>
        <fullName evidence="9">Fructose-1,6-bisphosphatase class 1</fullName>
        <shortName evidence="9">FBPase class 1</shortName>
        <ecNumber evidence="9">3.1.3.11</ecNumber>
    </recommendedName>
    <alternativeName>
        <fullName evidence="9">D-fructose-1,6-bisphosphate 1-phosphohydrolase class 1</fullName>
    </alternativeName>
</protein>
<comment type="subunit">
    <text evidence="9">Homotetramer.</text>
</comment>
<dbReference type="InterPro" id="IPR033391">
    <property type="entry name" value="FBPase_N"/>
</dbReference>
<comment type="catalytic activity">
    <reaction evidence="1 9">
        <text>beta-D-fructose 1,6-bisphosphate + H2O = beta-D-fructose 6-phosphate + phosphate</text>
        <dbReference type="Rhea" id="RHEA:11064"/>
        <dbReference type="ChEBI" id="CHEBI:15377"/>
        <dbReference type="ChEBI" id="CHEBI:32966"/>
        <dbReference type="ChEBI" id="CHEBI:43474"/>
        <dbReference type="ChEBI" id="CHEBI:57634"/>
        <dbReference type="EC" id="3.1.3.11"/>
    </reaction>
</comment>
<feature type="compositionally biased region" description="Pro residues" evidence="11">
    <location>
        <begin position="16"/>
        <end position="28"/>
    </location>
</feature>
<evidence type="ECO:0000256" key="5">
    <source>
        <dbReference type="ARBA" id="ARBA00022723"/>
    </source>
</evidence>
<keyword evidence="4 9" id="KW-0963">Cytoplasm</keyword>
<dbReference type="InterPro" id="IPR044015">
    <property type="entry name" value="FBPase_C_dom"/>
</dbReference>
<organism evidence="14 15">
    <name type="scientific">Hymenobacter saemangeumensis</name>
    <dbReference type="NCBI Taxonomy" id="1084522"/>
    <lineage>
        <taxon>Bacteria</taxon>
        <taxon>Pseudomonadati</taxon>
        <taxon>Bacteroidota</taxon>
        <taxon>Cytophagia</taxon>
        <taxon>Cytophagales</taxon>
        <taxon>Hymenobacteraceae</taxon>
        <taxon>Hymenobacter</taxon>
    </lineage>
</organism>
<evidence type="ECO:0000256" key="7">
    <source>
        <dbReference type="ARBA" id="ARBA00022842"/>
    </source>
</evidence>
<dbReference type="PRINTS" id="PR00115">
    <property type="entry name" value="F16BPHPHTASE"/>
</dbReference>
<gene>
    <name evidence="14" type="primary">fbp_2</name>
    <name evidence="9" type="synonym">fbp</name>
    <name evidence="14" type="ORF">GCM10023185_13870</name>
</gene>
<keyword evidence="5 9" id="KW-0479">Metal-binding</keyword>
<evidence type="ECO:0000259" key="13">
    <source>
        <dbReference type="Pfam" id="PF18913"/>
    </source>
</evidence>
<comment type="cofactor">
    <cofactor evidence="9">
        <name>Mg(2+)</name>
        <dbReference type="ChEBI" id="CHEBI:18420"/>
    </cofactor>
    <text evidence="9">Binds 2 magnesium ions per subunit.</text>
</comment>
<dbReference type="SUPFAM" id="SSF56655">
    <property type="entry name" value="Carbohydrate phosphatase"/>
    <property type="match status" value="1"/>
</dbReference>
<dbReference type="PIRSF" id="PIRSF500210">
    <property type="entry name" value="FBPtase"/>
    <property type="match status" value="1"/>
</dbReference>
<comment type="pathway">
    <text evidence="2">Carbohydrate biosynthesis; Calvin cycle.</text>
</comment>
<dbReference type="InterPro" id="IPR028343">
    <property type="entry name" value="FBPtase"/>
</dbReference>
<dbReference type="InterPro" id="IPR020548">
    <property type="entry name" value="Fructose_bisphosphatase_AS"/>
</dbReference>
<sequence length="360" mass="38785">MTAKALLKSAAAPAVQPVPAPAVAPEPAPTTEERLATPVGTTLERYIMRKQAEFPYATGELSQLLRDIALAGKIVNREVNRAGLSRITGAMGGDNVQGEAQQKLDVEANIRFIRALTNGGECCAILSEEDEGIIQTGNQHGKYVVAIDPLDGSSNIDVNISIGTIFSIYRRVSRPGGPARAEDFLQGGRAQVAAGYILYGSSTMLVYTTGHGVTGFTYENSLGEFFLSHPDIRIPERGPVFSVNEGNWFDYPEFVRSFLTTCKERRLTGRYVGSLVADYHRNLFTGGIYLYPPTAAKPVGKLRLLYECYPLALLIEQAGGVAVTGADVVLDVPPTADLHQRAPLFIGSAELVRELQAAAL</sequence>
<keyword evidence="8 9" id="KW-0119">Carbohydrate metabolism</keyword>
<feature type="region of interest" description="Disordered" evidence="11">
    <location>
        <begin position="16"/>
        <end position="35"/>
    </location>
</feature>
<evidence type="ECO:0000256" key="11">
    <source>
        <dbReference type="SAM" id="MobiDB-lite"/>
    </source>
</evidence>
<evidence type="ECO:0000256" key="9">
    <source>
        <dbReference type="HAMAP-Rule" id="MF_01855"/>
    </source>
</evidence>
<dbReference type="EC" id="3.1.3.11" evidence="9"/>
<dbReference type="RefSeq" id="WP_345235133.1">
    <property type="nucleotide sequence ID" value="NZ_BAABGZ010000013.1"/>
</dbReference>
<feature type="binding site" evidence="9">
    <location>
        <position position="151"/>
    </location>
    <ligand>
        <name>Mg(2+)</name>
        <dbReference type="ChEBI" id="CHEBI:18420"/>
        <label>2</label>
    </ligand>
</feature>
<comment type="caution">
    <text evidence="14">The sequence shown here is derived from an EMBL/GenBank/DDBJ whole genome shotgun (WGS) entry which is preliminary data.</text>
</comment>
<dbReference type="CDD" id="cd00354">
    <property type="entry name" value="FBPase"/>
    <property type="match status" value="1"/>
</dbReference>
<dbReference type="EMBL" id="BAABGZ010000013">
    <property type="protein sequence ID" value="GAA4353341.1"/>
    <property type="molecule type" value="Genomic_DNA"/>
</dbReference>
<evidence type="ECO:0000256" key="1">
    <source>
        <dbReference type="ARBA" id="ARBA00001273"/>
    </source>
</evidence>
<dbReference type="Proteomes" id="UP001501153">
    <property type="component" value="Unassembled WGS sequence"/>
</dbReference>
<feature type="domain" description="Fructose-1-6-bisphosphatase class I N-terminal" evidence="12">
    <location>
        <begin position="42"/>
        <end position="230"/>
    </location>
</feature>
<evidence type="ECO:0000256" key="10">
    <source>
        <dbReference type="RuleBase" id="RU000508"/>
    </source>
</evidence>
<feature type="binding site" evidence="9">
    <location>
        <position position="148"/>
    </location>
    <ligand>
        <name>Mg(2+)</name>
        <dbReference type="ChEBI" id="CHEBI:18420"/>
        <label>2</label>
    </ligand>
</feature>
<reference evidence="15" key="1">
    <citation type="journal article" date="2019" name="Int. J. Syst. Evol. Microbiol.">
        <title>The Global Catalogue of Microorganisms (GCM) 10K type strain sequencing project: providing services to taxonomists for standard genome sequencing and annotation.</title>
        <authorList>
            <consortium name="The Broad Institute Genomics Platform"/>
            <consortium name="The Broad Institute Genome Sequencing Center for Infectious Disease"/>
            <person name="Wu L."/>
            <person name="Ma J."/>
        </authorList>
    </citation>
    <scope>NUCLEOTIDE SEQUENCE [LARGE SCALE GENOMIC DNA]</scope>
    <source>
        <strain evidence="15">JCM 17923</strain>
    </source>
</reference>